<dbReference type="EMBL" id="CM037616">
    <property type="protein sequence ID" value="KAH7992880.1"/>
    <property type="molecule type" value="Genomic_DNA"/>
</dbReference>
<sequence length="94" mass="9931">MDRGLGSGPAAGLGRRRKGCRAPPPCRDRSRAAQAAEESQFQGKDREEEEAAILRLEALCKQPARSQGGSIAAGGFRRRAGLSVPPSAYASLTH</sequence>
<protein>
    <submittedName>
        <fullName evidence="1">Uncharacterized protein</fullName>
    </submittedName>
</protein>
<organism evidence="1 2">
    <name type="scientific">Sphaerodactylus townsendi</name>
    <dbReference type="NCBI Taxonomy" id="933632"/>
    <lineage>
        <taxon>Eukaryota</taxon>
        <taxon>Metazoa</taxon>
        <taxon>Chordata</taxon>
        <taxon>Craniata</taxon>
        <taxon>Vertebrata</taxon>
        <taxon>Euteleostomi</taxon>
        <taxon>Lepidosauria</taxon>
        <taxon>Squamata</taxon>
        <taxon>Bifurcata</taxon>
        <taxon>Gekkota</taxon>
        <taxon>Sphaerodactylidae</taxon>
        <taxon>Sphaerodactylus</taxon>
    </lineage>
</organism>
<proteinExistence type="predicted"/>
<comment type="caution">
    <text evidence="1">The sequence shown here is derived from an EMBL/GenBank/DDBJ whole genome shotgun (WGS) entry which is preliminary data.</text>
</comment>
<gene>
    <name evidence="1" type="ORF">K3G42_027766</name>
</gene>
<evidence type="ECO:0000313" key="1">
    <source>
        <dbReference type="EMBL" id="KAH7992880.1"/>
    </source>
</evidence>
<reference evidence="1" key="1">
    <citation type="submission" date="2021-08" db="EMBL/GenBank/DDBJ databases">
        <title>The first chromosome-level gecko genome reveals the dynamic sex chromosomes of Neotropical dwarf geckos (Sphaerodactylidae: Sphaerodactylus).</title>
        <authorList>
            <person name="Pinto B.J."/>
            <person name="Keating S.E."/>
            <person name="Gamble T."/>
        </authorList>
    </citation>
    <scope>NUCLEOTIDE SEQUENCE</scope>
    <source>
        <strain evidence="1">TG3544</strain>
    </source>
</reference>
<keyword evidence="2" id="KW-1185">Reference proteome</keyword>
<dbReference type="Proteomes" id="UP000827872">
    <property type="component" value="Linkage Group LG03"/>
</dbReference>
<evidence type="ECO:0000313" key="2">
    <source>
        <dbReference type="Proteomes" id="UP000827872"/>
    </source>
</evidence>
<accession>A0ACB8EK66</accession>
<name>A0ACB8EK66_9SAUR</name>